<keyword evidence="2" id="KW-1133">Transmembrane helix</keyword>
<feature type="transmembrane region" description="Helical" evidence="2">
    <location>
        <begin position="158"/>
        <end position="176"/>
    </location>
</feature>
<feature type="transmembrane region" description="Helical" evidence="2">
    <location>
        <begin position="65"/>
        <end position="86"/>
    </location>
</feature>
<accession>A0AA39UEF9</accession>
<feature type="transmembrane region" description="Helical" evidence="2">
    <location>
        <begin position="98"/>
        <end position="115"/>
    </location>
</feature>
<reference evidence="3" key="1">
    <citation type="submission" date="2023-03" db="EMBL/GenBank/DDBJ databases">
        <title>Complete genome of Cladonia borealis.</title>
        <authorList>
            <person name="Park H."/>
        </authorList>
    </citation>
    <scope>NUCLEOTIDE SEQUENCE</scope>
    <source>
        <strain evidence="3">ANT050790</strain>
    </source>
</reference>
<dbReference type="InterPro" id="IPR013248">
    <property type="entry name" value="Psh3/Shr3"/>
</dbReference>
<feature type="compositionally biased region" description="Basic residues" evidence="1">
    <location>
        <begin position="212"/>
        <end position="222"/>
    </location>
</feature>
<keyword evidence="2" id="KW-0472">Membrane</keyword>
<sequence>MAWGTQGQSAFATFLIICPTSFFLGILFSLFPYDYPLLWTSAPCPPEAFTNLEYHLKFMHNSPLIITRLLHTVIGTGLLGFFIKLYRPSESNKLFDGASLMLYVVGIIIYGANIVKGMRVIASGKFDVDIVKGESTLGTTSVVPGEEVPLGKEDSLRVMAATNTILALVLIGVLVLQAGQWYAERKDGQEVEKYKEEQTAKAESRGGEGSKHRSAASSKKKN</sequence>
<organism evidence="3 4">
    <name type="scientific">Cladonia borealis</name>
    <dbReference type="NCBI Taxonomy" id="184061"/>
    <lineage>
        <taxon>Eukaryota</taxon>
        <taxon>Fungi</taxon>
        <taxon>Dikarya</taxon>
        <taxon>Ascomycota</taxon>
        <taxon>Pezizomycotina</taxon>
        <taxon>Lecanoromycetes</taxon>
        <taxon>OSLEUM clade</taxon>
        <taxon>Lecanoromycetidae</taxon>
        <taxon>Lecanorales</taxon>
        <taxon>Lecanorineae</taxon>
        <taxon>Cladoniaceae</taxon>
        <taxon>Cladonia</taxon>
    </lineage>
</organism>
<dbReference type="GO" id="GO:0005789">
    <property type="term" value="C:endoplasmic reticulum membrane"/>
    <property type="evidence" value="ECO:0007669"/>
    <property type="project" value="TreeGrafter"/>
</dbReference>
<dbReference type="SMART" id="SM00786">
    <property type="entry name" value="SHR3_chaperone"/>
    <property type="match status" value="1"/>
</dbReference>
<evidence type="ECO:0000313" key="4">
    <source>
        <dbReference type="Proteomes" id="UP001166286"/>
    </source>
</evidence>
<keyword evidence="4" id="KW-1185">Reference proteome</keyword>
<dbReference type="PANTHER" id="PTHR28228">
    <property type="entry name" value="SECRETORY COMPONENT PROTEIN SHR3"/>
    <property type="match status" value="1"/>
</dbReference>
<dbReference type="Pfam" id="PF08229">
    <property type="entry name" value="SHR3_chaperone"/>
    <property type="match status" value="1"/>
</dbReference>
<protein>
    <recommendedName>
        <fullName evidence="5">Secretory component protein shr3</fullName>
    </recommendedName>
</protein>
<evidence type="ECO:0008006" key="5">
    <source>
        <dbReference type="Google" id="ProtNLM"/>
    </source>
</evidence>
<proteinExistence type="predicted"/>
<keyword evidence="2" id="KW-0812">Transmembrane</keyword>
<evidence type="ECO:0000256" key="2">
    <source>
        <dbReference type="SAM" id="Phobius"/>
    </source>
</evidence>
<dbReference type="Proteomes" id="UP001166286">
    <property type="component" value="Unassembled WGS sequence"/>
</dbReference>
<dbReference type="EMBL" id="JAFEKC020000002">
    <property type="protein sequence ID" value="KAK0516536.1"/>
    <property type="molecule type" value="Genomic_DNA"/>
</dbReference>
<feature type="transmembrane region" description="Helical" evidence="2">
    <location>
        <begin position="12"/>
        <end position="31"/>
    </location>
</feature>
<comment type="caution">
    <text evidence="3">The sequence shown here is derived from an EMBL/GenBank/DDBJ whole genome shotgun (WGS) entry which is preliminary data.</text>
</comment>
<gene>
    <name evidence="3" type="ORF">JMJ35_001139</name>
</gene>
<dbReference type="AlphaFoldDB" id="A0AA39UEF9"/>
<evidence type="ECO:0000256" key="1">
    <source>
        <dbReference type="SAM" id="MobiDB-lite"/>
    </source>
</evidence>
<name>A0AA39UEF9_9LECA</name>
<evidence type="ECO:0000313" key="3">
    <source>
        <dbReference type="EMBL" id="KAK0516536.1"/>
    </source>
</evidence>
<dbReference type="PANTHER" id="PTHR28228:SF1">
    <property type="entry name" value="SECRETORY COMPONENT PROTEIN SHR3"/>
    <property type="match status" value="1"/>
</dbReference>
<dbReference type="GO" id="GO:0051082">
    <property type="term" value="F:unfolded protein binding"/>
    <property type="evidence" value="ECO:0007669"/>
    <property type="project" value="TreeGrafter"/>
</dbReference>
<dbReference type="PIRSF" id="PIRSF029187">
    <property type="entry name" value="Shr3_AAP_chap"/>
    <property type="match status" value="1"/>
</dbReference>
<feature type="region of interest" description="Disordered" evidence="1">
    <location>
        <begin position="188"/>
        <end position="222"/>
    </location>
</feature>
<dbReference type="GO" id="GO:0006888">
    <property type="term" value="P:endoplasmic reticulum to Golgi vesicle-mediated transport"/>
    <property type="evidence" value="ECO:0007669"/>
    <property type="project" value="TreeGrafter"/>
</dbReference>
<feature type="compositionally biased region" description="Basic and acidic residues" evidence="1">
    <location>
        <begin position="188"/>
        <end position="211"/>
    </location>
</feature>